<evidence type="ECO:0000313" key="3">
    <source>
        <dbReference type="RefSeq" id="XP_006860663.1"/>
    </source>
</evidence>
<dbReference type="AlphaFoldDB" id="A0A9B0T8W9"/>
<name>A0A9B0T8W9_CHRAS</name>
<sequence length="77" mass="7686">MKVAGWLPVASKLSSLRDPLKSRAGKPGLRAKAEGGVRGDSEGAGPLSGSAVGGGAWGGAAGRAASPWTEGRDERTR</sequence>
<accession>A0A9B0T8W9</accession>
<keyword evidence="2" id="KW-1185">Reference proteome</keyword>
<dbReference type="GeneID" id="102817477"/>
<feature type="region of interest" description="Disordered" evidence="1">
    <location>
        <begin position="14"/>
        <end position="77"/>
    </location>
</feature>
<reference evidence="3" key="1">
    <citation type="submission" date="2025-08" db="UniProtKB">
        <authorList>
            <consortium name="RefSeq"/>
        </authorList>
    </citation>
    <scope>IDENTIFICATION</scope>
    <source>
        <tissue evidence="3">Spleen</tissue>
    </source>
</reference>
<proteinExistence type="predicted"/>
<feature type="compositionally biased region" description="Gly residues" evidence="1">
    <location>
        <begin position="51"/>
        <end position="61"/>
    </location>
</feature>
<evidence type="ECO:0000313" key="2">
    <source>
        <dbReference type="Proteomes" id="UP000504623"/>
    </source>
</evidence>
<evidence type="ECO:0000256" key="1">
    <source>
        <dbReference type="SAM" id="MobiDB-lite"/>
    </source>
</evidence>
<protein>
    <submittedName>
        <fullName evidence="3">NF-kappa-B inhibitor epsilon-like</fullName>
    </submittedName>
</protein>
<dbReference type="Proteomes" id="UP000504623">
    <property type="component" value="Unplaced"/>
</dbReference>
<gene>
    <name evidence="3" type="primary">LOC102817477</name>
</gene>
<organism evidence="2 3">
    <name type="scientific">Chrysochloris asiatica</name>
    <name type="common">Cape golden mole</name>
    <dbReference type="NCBI Taxonomy" id="185453"/>
    <lineage>
        <taxon>Eukaryota</taxon>
        <taxon>Metazoa</taxon>
        <taxon>Chordata</taxon>
        <taxon>Craniata</taxon>
        <taxon>Vertebrata</taxon>
        <taxon>Euteleostomi</taxon>
        <taxon>Mammalia</taxon>
        <taxon>Eutheria</taxon>
        <taxon>Afrotheria</taxon>
        <taxon>Chrysochloridae</taxon>
        <taxon>Chrysochlorinae</taxon>
        <taxon>Chrysochloris</taxon>
    </lineage>
</organism>
<dbReference type="RefSeq" id="XP_006860663.1">
    <property type="nucleotide sequence ID" value="XM_006860601.1"/>
</dbReference>
<feature type="compositionally biased region" description="Basic and acidic residues" evidence="1">
    <location>
        <begin position="31"/>
        <end position="41"/>
    </location>
</feature>